<dbReference type="GeneID" id="83639825"/>
<name>A0A1G6JRG9_9GAMM</name>
<keyword evidence="4" id="KW-1185">Reference proteome</keyword>
<dbReference type="InterPro" id="IPR051199">
    <property type="entry name" value="LPS_LOS_Heptosyltrfase"/>
</dbReference>
<gene>
    <name evidence="3" type="ORF">SAMN05216576_101823</name>
</gene>
<evidence type="ECO:0000313" key="4">
    <source>
        <dbReference type="Proteomes" id="UP000199467"/>
    </source>
</evidence>
<dbReference type="GO" id="GO:0009244">
    <property type="term" value="P:lipopolysaccharide core region biosynthetic process"/>
    <property type="evidence" value="ECO:0007669"/>
    <property type="project" value="TreeGrafter"/>
</dbReference>
<evidence type="ECO:0000256" key="2">
    <source>
        <dbReference type="ARBA" id="ARBA00022679"/>
    </source>
</evidence>
<organism evidence="3 4">
    <name type="scientific">Ectopseudomonas chengduensis</name>
    <dbReference type="NCBI Taxonomy" id="489632"/>
    <lineage>
        <taxon>Bacteria</taxon>
        <taxon>Pseudomonadati</taxon>
        <taxon>Pseudomonadota</taxon>
        <taxon>Gammaproteobacteria</taxon>
        <taxon>Pseudomonadales</taxon>
        <taxon>Pseudomonadaceae</taxon>
        <taxon>Ectopseudomonas</taxon>
    </lineage>
</organism>
<dbReference type="EMBL" id="FMZQ01000001">
    <property type="protein sequence ID" value="SDC21251.1"/>
    <property type="molecule type" value="Genomic_DNA"/>
</dbReference>
<evidence type="ECO:0000313" key="3">
    <source>
        <dbReference type="EMBL" id="SDC21251.1"/>
    </source>
</evidence>
<dbReference type="GO" id="GO:0008713">
    <property type="term" value="F:ADP-heptose-lipopolysaccharide heptosyltransferase activity"/>
    <property type="evidence" value="ECO:0007669"/>
    <property type="project" value="TreeGrafter"/>
</dbReference>
<proteinExistence type="predicted"/>
<dbReference type="Gene3D" id="3.40.50.2000">
    <property type="entry name" value="Glycogen Phosphorylase B"/>
    <property type="match status" value="2"/>
</dbReference>
<keyword evidence="1" id="KW-0328">Glycosyltransferase</keyword>
<dbReference type="RefSeq" id="WP_055984333.1">
    <property type="nucleotide sequence ID" value="NZ_FMZQ01000001.1"/>
</dbReference>
<dbReference type="Proteomes" id="UP000199467">
    <property type="component" value="Unassembled WGS sequence"/>
</dbReference>
<dbReference type="SUPFAM" id="SSF53756">
    <property type="entry name" value="UDP-Glycosyltransferase/glycogen phosphorylase"/>
    <property type="match status" value="1"/>
</dbReference>
<evidence type="ECO:0000256" key="1">
    <source>
        <dbReference type="ARBA" id="ARBA00022676"/>
    </source>
</evidence>
<dbReference type="Pfam" id="PF01075">
    <property type="entry name" value="Glyco_transf_9"/>
    <property type="match status" value="1"/>
</dbReference>
<keyword evidence="2 3" id="KW-0808">Transferase</keyword>
<dbReference type="AlphaFoldDB" id="A0A1G6JRG9"/>
<reference evidence="4" key="1">
    <citation type="submission" date="2016-10" db="EMBL/GenBank/DDBJ databases">
        <authorList>
            <person name="Varghese N."/>
            <person name="Submissions S."/>
        </authorList>
    </citation>
    <scope>NUCLEOTIDE SEQUENCE [LARGE SCALE GENOMIC DNA]</scope>
    <source>
        <strain evidence="4">DSM 26382</strain>
    </source>
</reference>
<dbReference type="GO" id="GO:0005829">
    <property type="term" value="C:cytosol"/>
    <property type="evidence" value="ECO:0007669"/>
    <property type="project" value="TreeGrafter"/>
</dbReference>
<dbReference type="InterPro" id="IPR002201">
    <property type="entry name" value="Glyco_trans_9"/>
</dbReference>
<accession>A0A1G6JRG9</accession>
<sequence length="328" mass="36055">MSGEKTFIRAGMKVAVVSCSALGDTTLFLRLAWRLQAAGAQVTVVSASLSAVREYLPGLEIIGETQPDVAALAESNDLVICYIDWLIKASQAGVELLSLSNVAYLSGKKLPARFQLDQRSVLIDGVLIPAAHNVICRDPKAGKTMVQWIDLYAEEVLGLDPATPLMGFQFLPAVVGDAGSRIAIFPTTPHAKKNYSSRGYRRLARSLVAKGWQVEFVGTPAERDALQAQYEGFTVHAFTDLKGLVDFLCSCSIVISNDSGGGHLGSLLGLRTFTITRRRLDFTWRPGFNSLNRVINPLFTFKWMGKTVWRPFIPLSRVLREIPTLVRR</sequence>
<dbReference type="PANTHER" id="PTHR30160">
    <property type="entry name" value="TETRAACYLDISACCHARIDE 4'-KINASE-RELATED"/>
    <property type="match status" value="1"/>
</dbReference>
<protein>
    <submittedName>
        <fullName evidence="3">ADP-heptose:LPS heptosyltransferase</fullName>
    </submittedName>
</protein>